<reference evidence="2 3" key="1">
    <citation type="journal article" date="2017" name="Elife">
        <title>Extensive horizontal gene transfer in cheese-associated bacteria.</title>
        <authorList>
            <person name="Bonham K.S."/>
            <person name="Wolfe B.E."/>
            <person name="Dutton R.J."/>
        </authorList>
    </citation>
    <scope>NUCLEOTIDE SEQUENCE [LARGE SCALE GENOMIC DNA]</scope>
    <source>
        <strain evidence="2 3">962_8</strain>
    </source>
</reference>
<dbReference type="RefSeq" id="WP_096177917.1">
    <property type="nucleotide sequence ID" value="NZ_NRGQ01000008.1"/>
</dbReference>
<name>A0A2A3YV96_BREAU</name>
<protein>
    <submittedName>
        <fullName evidence="2">6-aminohexanoate hydrolase</fullName>
    </submittedName>
</protein>
<proteinExistence type="inferred from homology"/>
<keyword evidence="2" id="KW-0378">Hydrolase</keyword>
<dbReference type="GO" id="GO:0004177">
    <property type="term" value="F:aminopeptidase activity"/>
    <property type="evidence" value="ECO:0007669"/>
    <property type="project" value="TreeGrafter"/>
</dbReference>
<dbReference type="InterPro" id="IPR016117">
    <property type="entry name" value="ArgJ-like_dom_sf"/>
</dbReference>
<sequence length="361" mass="37410">MTITQRIYPDYLSSLVNADMFTDVPGPAPRLIDVPQFTGPGNDDLECRPSVSVGRGSVSYDFPGVNVGSVEYPSGPTGATVIHIPKGARTACDPRGGAVGLSGGYSFNHAFCLAGGSVHGLAAGSGVSHELLRRSGNSTTFADLPTVSSAIIYDFSARNTAIHPDAELGIFGLNNASNGEIAVGRAGAGVSASAGKVDWSRAEITGQGAAFEEINGVKFLAITVPNPMGVIIDRSGRVVRGNVDPQTGLRRHPTVDFLRALSCGDAPQVQAGNTTISVLITNLQLSDIELRQLCLQVHSSMSRGIQPFHSSMDGDTLFVATTDEVAMPAPNPSVGRLSVNSSSMGAIASEVMWDAVLTAAA</sequence>
<gene>
    <name evidence="2" type="ORF">CIK65_08770</name>
</gene>
<dbReference type="Gene3D" id="3.60.70.12">
    <property type="entry name" value="L-amino peptidase D-ALA esterase/amidase"/>
    <property type="match status" value="1"/>
</dbReference>
<organism evidence="2 3">
    <name type="scientific">Brevibacterium aurantiacum</name>
    <dbReference type="NCBI Taxonomy" id="273384"/>
    <lineage>
        <taxon>Bacteria</taxon>
        <taxon>Bacillati</taxon>
        <taxon>Actinomycetota</taxon>
        <taxon>Actinomycetes</taxon>
        <taxon>Micrococcales</taxon>
        <taxon>Brevibacteriaceae</taxon>
        <taxon>Brevibacterium</taxon>
    </lineage>
</organism>
<evidence type="ECO:0000313" key="3">
    <source>
        <dbReference type="Proteomes" id="UP000218620"/>
    </source>
</evidence>
<dbReference type="CDD" id="cd02252">
    <property type="entry name" value="nylC_like"/>
    <property type="match status" value="1"/>
</dbReference>
<dbReference type="InterPro" id="IPR005321">
    <property type="entry name" value="Peptidase_S58_DmpA"/>
</dbReference>
<dbReference type="PANTHER" id="PTHR36512:SF3">
    <property type="entry name" value="BLR5678 PROTEIN"/>
    <property type="match status" value="1"/>
</dbReference>
<evidence type="ECO:0000313" key="2">
    <source>
        <dbReference type="EMBL" id="PCC43149.1"/>
    </source>
</evidence>
<dbReference type="AlphaFoldDB" id="A0A2A3YV96"/>
<dbReference type="EMBL" id="NRGQ01000008">
    <property type="protein sequence ID" value="PCC43149.1"/>
    <property type="molecule type" value="Genomic_DNA"/>
</dbReference>
<evidence type="ECO:0000256" key="1">
    <source>
        <dbReference type="ARBA" id="ARBA00007068"/>
    </source>
</evidence>
<comment type="similarity">
    <text evidence="1">Belongs to the peptidase S58 family.</text>
</comment>
<dbReference type="Proteomes" id="UP000218620">
    <property type="component" value="Unassembled WGS sequence"/>
</dbReference>
<dbReference type="SUPFAM" id="SSF56266">
    <property type="entry name" value="DmpA/ArgJ-like"/>
    <property type="match status" value="1"/>
</dbReference>
<comment type="caution">
    <text evidence="2">The sequence shown here is derived from an EMBL/GenBank/DDBJ whole genome shotgun (WGS) entry which is preliminary data.</text>
</comment>
<dbReference type="PANTHER" id="PTHR36512">
    <property type="entry name" value="D-AMINOPEPTIDASE"/>
    <property type="match status" value="1"/>
</dbReference>
<dbReference type="Pfam" id="PF03576">
    <property type="entry name" value="Peptidase_S58"/>
    <property type="match status" value="1"/>
</dbReference>
<accession>A0A2A3YV96</accession>